<sequence length="282" mass="31106">MLAAAPPTLPPLPMGIVYKNPALVELIVELQWELTPVSIPPGAGVDPFHDVLRSDLSQRLSAEGYTHVMDVVPANVPREFLAWKPVVRFSPSLDTWPKVQLGPGMFSIHAVGTSSTPYGGWHTFEPAVTKAIDTFLLAFPTPDKLLRFKSLQLRYMNAFTAKHGYKSNAQFTNTYLGLSSVLPKAFLKEFGISEESVSTNSRTSFSVARLADSEVVLDFADASINGAAGCVLQLGIERKSNFSSRREDIFAWLNDAHGLARQTFNSLVRKELQSIMQPEERP</sequence>
<dbReference type="AlphaFoldDB" id="A0A454TRJ3"/>
<dbReference type="OrthoDB" id="148859at2"/>
<evidence type="ECO:0000313" key="2">
    <source>
        <dbReference type="Proteomes" id="UP000271222"/>
    </source>
</evidence>
<gene>
    <name evidence="1" type="ORF">EGA29_12885</name>
</gene>
<comment type="caution">
    <text evidence="1">The sequence shown here is derived from an EMBL/GenBank/DDBJ whole genome shotgun (WGS) entry which is preliminary data.</text>
</comment>
<dbReference type="EMBL" id="RJTL01000018">
    <property type="protein sequence ID" value="RNM06495.1"/>
    <property type="molecule type" value="Genomic_DNA"/>
</dbReference>
<protein>
    <submittedName>
        <fullName evidence="1">TIGR04255 family protein</fullName>
    </submittedName>
</protein>
<dbReference type="Proteomes" id="UP000271222">
    <property type="component" value="Unassembled WGS sequence"/>
</dbReference>
<accession>A0A454TRJ3</accession>
<organism evidence="1 2">
    <name type="scientific">Ralstonia pseudosolanacearum</name>
    <dbReference type="NCBI Taxonomy" id="1310165"/>
    <lineage>
        <taxon>Bacteria</taxon>
        <taxon>Pseudomonadati</taxon>
        <taxon>Pseudomonadota</taxon>
        <taxon>Betaproteobacteria</taxon>
        <taxon>Burkholderiales</taxon>
        <taxon>Burkholderiaceae</taxon>
        <taxon>Ralstonia</taxon>
        <taxon>Ralstonia solanacearum species complex</taxon>
    </lineage>
</organism>
<dbReference type="NCBIfam" id="TIGR04255">
    <property type="entry name" value="sporadTIGR04255"/>
    <property type="match status" value="1"/>
</dbReference>
<reference evidence="1 2" key="1">
    <citation type="submission" date="2018-10" db="EMBL/GenBank/DDBJ databases">
        <title>Draft Genome Sequence of Ralstonia pseudosolanacearum (R. solanacearum phylotype I) Strain Tg03 Isolated from Luffa cylindrica in China.</title>
        <authorList>
            <person name="Yuan G.-Q."/>
            <person name="Li Q.-Q."/>
            <person name="Zhang Y.-W."/>
        </authorList>
    </citation>
    <scope>NUCLEOTIDE SEQUENCE [LARGE SCALE GENOMIC DNA]</scope>
    <source>
        <strain evidence="1 2">Tg03</strain>
    </source>
</reference>
<name>A0A454TRJ3_9RALS</name>
<evidence type="ECO:0000313" key="1">
    <source>
        <dbReference type="EMBL" id="RNM06495.1"/>
    </source>
</evidence>
<dbReference type="InterPro" id="IPR026349">
    <property type="entry name" value="CHP04255"/>
</dbReference>
<proteinExistence type="predicted"/>